<evidence type="ECO:0000256" key="10">
    <source>
        <dbReference type="ARBA" id="ARBA00022989"/>
    </source>
</evidence>
<keyword evidence="6 13" id="KW-0812">Transmembrane</keyword>
<evidence type="ECO:0000256" key="12">
    <source>
        <dbReference type="ARBA" id="ARBA00023136"/>
    </source>
</evidence>
<evidence type="ECO:0000256" key="4">
    <source>
        <dbReference type="ARBA" id="ARBA00022475"/>
    </source>
</evidence>
<feature type="transmembrane region" description="Helical" evidence="13">
    <location>
        <begin position="130"/>
        <end position="153"/>
    </location>
</feature>
<evidence type="ECO:0000256" key="1">
    <source>
        <dbReference type="ARBA" id="ARBA00001947"/>
    </source>
</evidence>
<sequence>MLRYYIAQLQVILYVAPVMLLAIICHECAHGFVSDRLGDPTPRMSGRLTLNPLKHLDPIGTLCLLFFHMGWANPVPINPYYYKDRKKGIILVSLAGPAVNMLLAFVSLFIEGLFMLYGSSSSSIVQTAMSLAYYSAVLNIGLGIFNLIPVPPLDGSHVLGELSPKAAELYGRYARYWGLALILLLASGALSRPLGFLNDAVLNGMWSIIRMILLRLPQPMI</sequence>
<dbReference type="InterPro" id="IPR008915">
    <property type="entry name" value="Peptidase_M50"/>
</dbReference>
<evidence type="ECO:0000256" key="3">
    <source>
        <dbReference type="ARBA" id="ARBA00007931"/>
    </source>
</evidence>
<comment type="subcellular location">
    <subcellularLocation>
        <location evidence="2">Cell membrane</location>
        <topology evidence="2">Multi-pass membrane protein</topology>
    </subcellularLocation>
</comment>
<feature type="transmembrane region" description="Helical" evidence="13">
    <location>
        <begin position="173"/>
        <end position="190"/>
    </location>
</feature>
<evidence type="ECO:0000259" key="14">
    <source>
        <dbReference type="Pfam" id="PF02163"/>
    </source>
</evidence>
<comment type="cofactor">
    <cofactor evidence="1">
        <name>Zn(2+)</name>
        <dbReference type="ChEBI" id="CHEBI:29105"/>
    </cofactor>
</comment>
<evidence type="ECO:0000313" key="16">
    <source>
        <dbReference type="Proteomes" id="UP001198220"/>
    </source>
</evidence>
<organism evidence="15 16">
    <name type="scientific">Hominiventricola filiformis</name>
    <dbReference type="NCBI Taxonomy" id="2885352"/>
    <lineage>
        <taxon>Bacteria</taxon>
        <taxon>Bacillati</taxon>
        <taxon>Bacillota</taxon>
        <taxon>Clostridia</taxon>
        <taxon>Lachnospirales</taxon>
        <taxon>Lachnospiraceae</taxon>
        <taxon>Hominiventricola</taxon>
    </lineage>
</organism>
<dbReference type="GO" id="GO:0006508">
    <property type="term" value="P:proteolysis"/>
    <property type="evidence" value="ECO:0007669"/>
    <property type="project" value="UniProtKB-KW"/>
</dbReference>
<dbReference type="GO" id="GO:0005886">
    <property type="term" value="C:plasma membrane"/>
    <property type="evidence" value="ECO:0007669"/>
    <property type="project" value="UniProtKB-SubCell"/>
</dbReference>
<comment type="caution">
    <text evidence="15">The sequence shown here is derived from an EMBL/GenBank/DDBJ whole genome shotgun (WGS) entry which is preliminary data.</text>
</comment>
<name>A0AAE3AAS7_9FIRM</name>
<feature type="transmembrane region" description="Helical" evidence="13">
    <location>
        <begin position="89"/>
        <end position="110"/>
    </location>
</feature>
<protein>
    <submittedName>
        <fullName evidence="15">Site-2 protease family protein</fullName>
    </submittedName>
</protein>
<keyword evidence="10 13" id="KW-1133">Transmembrane helix</keyword>
<evidence type="ECO:0000313" key="15">
    <source>
        <dbReference type="EMBL" id="MCC2127558.1"/>
    </source>
</evidence>
<dbReference type="PANTHER" id="PTHR35864:SF1">
    <property type="entry name" value="ZINC METALLOPROTEASE YWHC-RELATED"/>
    <property type="match status" value="1"/>
</dbReference>
<gene>
    <name evidence="15" type="ORF">LKD36_15500</name>
</gene>
<dbReference type="GO" id="GO:0046872">
    <property type="term" value="F:metal ion binding"/>
    <property type="evidence" value="ECO:0007669"/>
    <property type="project" value="UniProtKB-KW"/>
</dbReference>
<dbReference type="Proteomes" id="UP001198220">
    <property type="component" value="Unassembled WGS sequence"/>
</dbReference>
<evidence type="ECO:0000256" key="8">
    <source>
        <dbReference type="ARBA" id="ARBA00022801"/>
    </source>
</evidence>
<evidence type="ECO:0000256" key="7">
    <source>
        <dbReference type="ARBA" id="ARBA00022723"/>
    </source>
</evidence>
<keyword evidence="9" id="KW-0862">Zinc</keyword>
<accession>A0AAE3AAS7</accession>
<dbReference type="PANTHER" id="PTHR35864">
    <property type="entry name" value="ZINC METALLOPROTEASE MJ0611-RELATED"/>
    <property type="match status" value="1"/>
</dbReference>
<evidence type="ECO:0000256" key="6">
    <source>
        <dbReference type="ARBA" id="ARBA00022692"/>
    </source>
</evidence>
<dbReference type="CDD" id="cd06158">
    <property type="entry name" value="S2P-M50_like_1"/>
    <property type="match status" value="1"/>
</dbReference>
<dbReference type="InterPro" id="IPR052348">
    <property type="entry name" value="Metallopeptidase_M50B"/>
</dbReference>
<proteinExistence type="inferred from homology"/>
<reference evidence="15 16" key="1">
    <citation type="submission" date="2021-10" db="EMBL/GenBank/DDBJ databases">
        <title>Anaerobic single-cell dispensing facilitates the cultivation of human gut bacteria.</title>
        <authorList>
            <person name="Afrizal A."/>
        </authorList>
    </citation>
    <scope>NUCLEOTIDE SEQUENCE [LARGE SCALE GENOMIC DNA]</scope>
    <source>
        <strain evidence="15 16">CLA-AA-H276</strain>
    </source>
</reference>
<comment type="similarity">
    <text evidence="3">Belongs to the peptidase M50B family.</text>
</comment>
<evidence type="ECO:0000256" key="9">
    <source>
        <dbReference type="ARBA" id="ARBA00022833"/>
    </source>
</evidence>
<evidence type="ECO:0000256" key="13">
    <source>
        <dbReference type="SAM" id="Phobius"/>
    </source>
</evidence>
<keyword evidence="16" id="KW-1185">Reference proteome</keyword>
<feature type="domain" description="Peptidase M50" evidence="14">
    <location>
        <begin position="112"/>
        <end position="184"/>
    </location>
</feature>
<dbReference type="AlphaFoldDB" id="A0AAE3AAS7"/>
<dbReference type="EMBL" id="JAJEPS010000023">
    <property type="protein sequence ID" value="MCC2127558.1"/>
    <property type="molecule type" value="Genomic_DNA"/>
</dbReference>
<evidence type="ECO:0000256" key="2">
    <source>
        <dbReference type="ARBA" id="ARBA00004651"/>
    </source>
</evidence>
<dbReference type="InterPro" id="IPR044537">
    <property type="entry name" value="Rip2-like"/>
</dbReference>
<dbReference type="RefSeq" id="WP_308460162.1">
    <property type="nucleotide sequence ID" value="NZ_JAJEPS010000023.1"/>
</dbReference>
<keyword evidence="7" id="KW-0479">Metal-binding</keyword>
<evidence type="ECO:0000256" key="5">
    <source>
        <dbReference type="ARBA" id="ARBA00022670"/>
    </source>
</evidence>
<keyword evidence="4" id="KW-1003">Cell membrane</keyword>
<keyword evidence="12 13" id="KW-0472">Membrane</keyword>
<dbReference type="Pfam" id="PF02163">
    <property type="entry name" value="Peptidase_M50"/>
    <property type="match status" value="1"/>
</dbReference>
<keyword evidence="8" id="KW-0378">Hydrolase</keyword>
<feature type="transmembrane region" description="Helical" evidence="13">
    <location>
        <begin position="12"/>
        <end position="33"/>
    </location>
</feature>
<keyword evidence="5 15" id="KW-0645">Protease</keyword>
<evidence type="ECO:0000256" key="11">
    <source>
        <dbReference type="ARBA" id="ARBA00023049"/>
    </source>
</evidence>
<dbReference type="GO" id="GO:0008237">
    <property type="term" value="F:metallopeptidase activity"/>
    <property type="evidence" value="ECO:0007669"/>
    <property type="project" value="UniProtKB-KW"/>
</dbReference>
<keyword evidence="11" id="KW-0482">Metalloprotease</keyword>